<evidence type="ECO:0000313" key="2">
    <source>
        <dbReference type="Proteomes" id="UP001243330"/>
    </source>
</evidence>
<comment type="caution">
    <text evidence="1">The sequence shown here is derived from an EMBL/GenBank/DDBJ whole genome shotgun (WGS) entry which is preliminary data.</text>
</comment>
<sequence>MDLLDFSDGKTDEVPAVEARLRSATRVEGLVLLQNFAPLVAKRSYDKQERCDEITKFIEVLEAYPGPIILCLEKSDAVDWKLRKLGPVYIDLDDASQE</sequence>
<keyword evidence="2" id="KW-1185">Reference proteome</keyword>
<dbReference type="EMBL" id="JAQOWY010000270">
    <property type="protein sequence ID" value="KAK1845495.1"/>
    <property type="molecule type" value="Genomic_DNA"/>
</dbReference>
<protein>
    <submittedName>
        <fullName evidence="1">Uncharacterized protein</fullName>
    </submittedName>
</protein>
<dbReference type="AlphaFoldDB" id="A0AAD9ADP7"/>
<reference evidence="1" key="1">
    <citation type="submission" date="2023-01" db="EMBL/GenBank/DDBJ databases">
        <title>Colletotrichum chrysophilum M932 genome sequence.</title>
        <authorList>
            <person name="Baroncelli R."/>
        </authorList>
    </citation>
    <scope>NUCLEOTIDE SEQUENCE</scope>
    <source>
        <strain evidence="1">M932</strain>
    </source>
</reference>
<gene>
    <name evidence="1" type="ORF">CCHR01_11870</name>
</gene>
<accession>A0AAD9ADP7</accession>
<evidence type="ECO:0000313" key="1">
    <source>
        <dbReference type="EMBL" id="KAK1845495.1"/>
    </source>
</evidence>
<dbReference type="Proteomes" id="UP001243330">
    <property type="component" value="Unassembled WGS sequence"/>
</dbReference>
<proteinExistence type="predicted"/>
<name>A0AAD9ADP7_9PEZI</name>
<organism evidence="1 2">
    <name type="scientific">Colletotrichum chrysophilum</name>
    <dbReference type="NCBI Taxonomy" id="1836956"/>
    <lineage>
        <taxon>Eukaryota</taxon>
        <taxon>Fungi</taxon>
        <taxon>Dikarya</taxon>
        <taxon>Ascomycota</taxon>
        <taxon>Pezizomycotina</taxon>
        <taxon>Sordariomycetes</taxon>
        <taxon>Hypocreomycetidae</taxon>
        <taxon>Glomerellales</taxon>
        <taxon>Glomerellaceae</taxon>
        <taxon>Colletotrichum</taxon>
        <taxon>Colletotrichum gloeosporioides species complex</taxon>
    </lineage>
</organism>